<gene>
    <name evidence="6" type="ORF">GMD78_19350</name>
</gene>
<organism evidence="6 7">
    <name type="scientific">Ornithinibacillus caprae</name>
    <dbReference type="NCBI Taxonomy" id="2678566"/>
    <lineage>
        <taxon>Bacteria</taxon>
        <taxon>Bacillati</taxon>
        <taxon>Bacillota</taxon>
        <taxon>Bacilli</taxon>
        <taxon>Bacillales</taxon>
        <taxon>Bacillaceae</taxon>
        <taxon>Ornithinibacillus</taxon>
    </lineage>
</organism>
<proteinExistence type="predicted"/>
<dbReference type="AlphaFoldDB" id="A0A6N8FNT9"/>
<feature type="domain" description="Peptidase S9A N-terminal" evidence="5">
    <location>
        <begin position="67"/>
        <end position="328"/>
    </location>
</feature>
<dbReference type="Gene3D" id="3.40.50.1820">
    <property type="entry name" value="alpha/beta hydrolase"/>
    <property type="match status" value="1"/>
</dbReference>
<keyword evidence="2 6" id="KW-0378">Hydrolase</keyword>
<evidence type="ECO:0000256" key="2">
    <source>
        <dbReference type="ARBA" id="ARBA00022801"/>
    </source>
</evidence>
<name>A0A6N8FNT9_9BACI</name>
<dbReference type="Pfam" id="PF02897">
    <property type="entry name" value="Peptidase_S9_N"/>
    <property type="match status" value="1"/>
</dbReference>
<feature type="domain" description="Peptidase S9 prolyl oligopeptidase catalytic" evidence="4">
    <location>
        <begin position="391"/>
        <end position="598"/>
    </location>
</feature>
<keyword evidence="3" id="KW-0720">Serine protease</keyword>
<dbReference type="InterPro" id="IPR002470">
    <property type="entry name" value="Peptidase_S9A"/>
</dbReference>
<reference evidence="6 7" key="1">
    <citation type="submission" date="2019-11" db="EMBL/GenBank/DDBJ databases">
        <authorList>
            <person name="Li X."/>
        </authorList>
    </citation>
    <scope>NUCLEOTIDE SEQUENCE [LARGE SCALE GENOMIC DNA]</scope>
    <source>
        <strain evidence="6 7">L9</strain>
    </source>
</reference>
<dbReference type="SUPFAM" id="SSF53474">
    <property type="entry name" value="alpha/beta-Hydrolases"/>
    <property type="match status" value="1"/>
</dbReference>
<keyword evidence="1" id="KW-0645">Protease</keyword>
<dbReference type="SUPFAM" id="SSF82171">
    <property type="entry name" value="DPP6 N-terminal domain-like"/>
    <property type="match status" value="1"/>
</dbReference>
<dbReference type="Pfam" id="PF00326">
    <property type="entry name" value="Peptidase_S9"/>
    <property type="match status" value="1"/>
</dbReference>
<dbReference type="InterPro" id="IPR001375">
    <property type="entry name" value="Peptidase_S9_cat"/>
</dbReference>
<dbReference type="EMBL" id="WOCA01000023">
    <property type="protein sequence ID" value="MUK90516.1"/>
    <property type="molecule type" value="Genomic_DNA"/>
</dbReference>
<evidence type="ECO:0000313" key="6">
    <source>
        <dbReference type="EMBL" id="MUK90516.1"/>
    </source>
</evidence>
<keyword evidence="7" id="KW-1185">Reference proteome</keyword>
<dbReference type="GO" id="GO:0004252">
    <property type="term" value="F:serine-type endopeptidase activity"/>
    <property type="evidence" value="ECO:0007669"/>
    <property type="project" value="InterPro"/>
</dbReference>
<evidence type="ECO:0000313" key="7">
    <source>
        <dbReference type="Proteomes" id="UP000469125"/>
    </source>
</evidence>
<dbReference type="RefSeq" id="WP_155671383.1">
    <property type="nucleotide sequence ID" value="NZ_WOCA01000023.1"/>
</dbReference>
<dbReference type="Proteomes" id="UP000469125">
    <property type="component" value="Unassembled WGS sequence"/>
</dbReference>
<evidence type="ECO:0000259" key="4">
    <source>
        <dbReference type="Pfam" id="PF00326"/>
    </source>
</evidence>
<evidence type="ECO:0000259" key="5">
    <source>
        <dbReference type="Pfam" id="PF02897"/>
    </source>
</evidence>
<protein>
    <submittedName>
        <fullName evidence="6">Alpha/beta fold hydrolase</fullName>
    </submittedName>
</protein>
<dbReference type="PRINTS" id="PR00862">
    <property type="entry name" value="PROLIGOPTASE"/>
</dbReference>
<comment type="caution">
    <text evidence="6">The sequence shown here is derived from an EMBL/GenBank/DDBJ whole genome shotgun (WGS) entry which is preliminary data.</text>
</comment>
<dbReference type="PANTHER" id="PTHR42776:SF27">
    <property type="entry name" value="DIPEPTIDYL PEPTIDASE FAMILY MEMBER 6"/>
    <property type="match status" value="1"/>
</dbReference>
<sequence length="598" mass="67620">MAKYTIEQFMNTESLAGVSITHNDGSILYGSDKSGVYNAYSIKRDGTESHKLTNSTTDAIFPISYYPEDHRFLYQSDQGGNEITHLYVRDKDGQTKDLTPGEKEKVMFEGWSADRKSFFYQSNKRDDRYMDLYEMDIETFTPKMLFQNEEGYQVEAISPDKKYIALHKPNTANNSDMYLFSAEHGVEHLSKHEGDIQYNPLMFDGDSSYLYFVTDEDNEFLHLKRIDVDTKSAEKVAVEEWDILMAKFSPNYTYLIYLINNNGKIEMKILDTKTGKPVEIPGLPDGQISGVTISRSEKLIAFLLNSSNSPSNLYVFDIASNELTCLTDTLNPEIDQHDLVEAKVVHFPSFDDLSIPAIYYEPHVKEGEKAPALVWVHGGPGGQSMVNYNPVFQYLVNHGYAVLAVNNRGSSGYGKTFFKAADLKHGEVDLADCVESKKFLVSTGKIDEERIGIIGGSYGGYMTLAALAFQPDAFKVGVDVFGVSNWERTLKNIPSWWEAVRDVLYKKIGNPFTDTAYIRSISPLFHAEKITKPLIVLQGANDPRVLKAESDEIVESVQKNGVPVEYIVFDDEGHGFTKRENRITGYRAIKKFLDRYLK</sequence>
<accession>A0A6N8FNT9</accession>
<dbReference type="PANTHER" id="PTHR42776">
    <property type="entry name" value="SERINE PEPTIDASE S9 FAMILY MEMBER"/>
    <property type="match status" value="1"/>
</dbReference>
<dbReference type="Gene3D" id="2.120.10.30">
    <property type="entry name" value="TolB, C-terminal domain"/>
    <property type="match status" value="2"/>
</dbReference>
<evidence type="ECO:0000256" key="3">
    <source>
        <dbReference type="ARBA" id="ARBA00022825"/>
    </source>
</evidence>
<dbReference type="InterPro" id="IPR029058">
    <property type="entry name" value="AB_hydrolase_fold"/>
</dbReference>
<evidence type="ECO:0000256" key="1">
    <source>
        <dbReference type="ARBA" id="ARBA00022670"/>
    </source>
</evidence>
<dbReference type="GO" id="GO:0006508">
    <property type="term" value="P:proteolysis"/>
    <property type="evidence" value="ECO:0007669"/>
    <property type="project" value="UniProtKB-KW"/>
</dbReference>
<dbReference type="InterPro" id="IPR023302">
    <property type="entry name" value="Pept_S9A_N"/>
</dbReference>
<dbReference type="InterPro" id="IPR011042">
    <property type="entry name" value="6-blade_b-propeller_TolB-like"/>
</dbReference>